<dbReference type="EMBL" id="CZQC01000006">
    <property type="protein sequence ID" value="CUS40281.1"/>
    <property type="molecule type" value="Genomic_DNA"/>
</dbReference>
<dbReference type="SUPFAM" id="SSF109604">
    <property type="entry name" value="HD-domain/PDEase-like"/>
    <property type="match status" value="1"/>
</dbReference>
<dbReference type="InterPro" id="IPR036754">
    <property type="entry name" value="YbaK/aa-tRNA-synt-asso_dom_sf"/>
</dbReference>
<dbReference type="InterPro" id="IPR013976">
    <property type="entry name" value="HDOD"/>
</dbReference>
<sequence length="467" mass="52407">MSAIPAAVLKVLDDWSISYSHTDDQELFEIMQSNPPASYSSKVANVVFLKDDLGKIQVVIPGNRMLDLSQLSLAFGRQFIALTQKELDRIKEQYGLDEMPALPQVTSLESMVDEALLNQDELFIVSGASHEWLKLPMDQFKALTTSSHIGCYTAPLQPEVLENNAEQDLDDVNSAIRQFTPKRIRQRLEETLDLPPLPETARRIIELRVDPNADTKSLSHTVELDPGMSAQVISWARSPYYGVRGEVKTVEEAVIRVLGFDLVINLALGLALGRTLAVPKEGPHGYAPFWQQAIVTATLCGELVKRMPAKHRPSQGLAYLCGLLHNFGFLILGQVFPPQFSLVNRHIEANPHINRFYVERYLLGMTREQCAACLMQQWQMPEELVTAIRQHHNPKYDGEHAMYANILYVAIRSLRRHGFGDGPFEQPPIAMLDDINLSEEAVDEVTQSVLERLDDLNELVSMLNAAS</sequence>
<dbReference type="SUPFAM" id="SSF55826">
    <property type="entry name" value="YbaK/ProRS associated domain"/>
    <property type="match status" value="1"/>
</dbReference>
<dbReference type="PIRSF" id="PIRSF036888">
    <property type="entry name" value="HDGYPm_UCP036888"/>
    <property type="match status" value="1"/>
</dbReference>
<proteinExistence type="predicted"/>
<dbReference type="AlphaFoldDB" id="A0A160T9I5"/>
<evidence type="ECO:0000313" key="2">
    <source>
        <dbReference type="EMBL" id="CUS40281.1"/>
    </source>
</evidence>
<dbReference type="Pfam" id="PF08668">
    <property type="entry name" value="HDOD"/>
    <property type="match status" value="1"/>
</dbReference>
<dbReference type="PANTHER" id="PTHR33525">
    <property type="match status" value="1"/>
</dbReference>
<feature type="domain" description="HDOD" evidence="1">
    <location>
        <begin position="194"/>
        <end position="394"/>
    </location>
</feature>
<accession>A0A160T9I5</accession>
<dbReference type="Gene3D" id="1.10.3210.10">
    <property type="entry name" value="Hypothetical protein af1432"/>
    <property type="match status" value="1"/>
</dbReference>
<dbReference type="InterPro" id="IPR014627">
    <property type="entry name" value="UCP036888_HDGYP-like"/>
</dbReference>
<gene>
    <name evidence="2" type="ORF">MGWOODY_Tha972</name>
</gene>
<dbReference type="PROSITE" id="PS51833">
    <property type="entry name" value="HDOD"/>
    <property type="match status" value="1"/>
</dbReference>
<evidence type="ECO:0000259" key="1">
    <source>
        <dbReference type="PROSITE" id="PS51833"/>
    </source>
</evidence>
<name>A0A160T9I5_9ZZZZ</name>
<dbReference type="PANTHER" id="PTHR33525:SF3">
    <property type="entry name" value="RIBONUCLEASE Y"/>
    <property type="match status" value="1"/>
</dbReference>
<organism evidence="2">
    <name type="scientific">hydrothermal vent metagenome</name>
    <dbReference type="NCBI Taxonomy" id="652676"/>
    <lineage>
        <taxon>unclassified sequences</taxon>
        <taxon>metagenomes</taxon>
        <taxon>ecological metagenomes</taxon>
    </lineage>
</organism>
<protein>
    <submittedName>
        <fullName evidence="2">Predicted signal transduction protein</fullName>
    </submittedName>
</protein>
<dbReference type="InterPro" id="IPR052340">
    <property type="entry name" value="RNase_Y/CdgJ"/>
</dbReference>
<dbReference type="Gene3D" id="3.90.960.10">
    <property type="entry name" value="YbaK/aminoacyl-tRNA synthetase-associated domain"/>
    <property type="match status" value="1"/>
</dbReference>
<reference evidence="2" key="1">
    <citation type="submission" date="2015-10" db="EMBL/GenBank/DDBJ databases">
        <authorList>
            <person name="Gilbert D.G."/>
        </authorList>
    </citation>
    <scope>NUCLEOTIDE SEQUENCE</scope>
</reference>
<dbReference type="GO" id="GO:0002161">
    <property type="term" value="F:aminoacyl-tRNA deacylase activity"/>
    <property type="evidence" value="ECO:0007669"/>
    <property type="project" value="InterPro"/>
</dbReference>